<evidence type="ECO:0000256" key="2">
    <source>
        <dbReference type="ARBA" id="ARBA00004882"/>
    </source>
</evidence>
<evidence type="ECO:0000313" key="17">
    <source>
        <dbReference type="Proteomes" id="UP001277761"/>
    </source>
</evidence>
<dbReference type="SUPFAM" id="SSF53597">
    <property type="entry name" value="Dihydrofolate reductase-like"/>
    <property type="match status" value="1"/>
</dbReference>
<feature type="domain" description="CMP/dCMP-type deaminase" evidence="15">
    <location>
        <begin position="5"/>
        <end position="128"/>
    </location>
</feature>
<keyword evidence="9 14" id="KW-0521">NADP</keyword>
<dbReference type="Proteomes" id="UP001277761">
    <property type="component" value="Unassembled WGS sequence"/>
</dbReference>
<dbReference type="CDD" id="cd01284">
    <property type="entry name" value="Riboflavin_deaminase-reductase"/>
    <property type="match status" value="1"/>
</dbReference>
<evidence type="ECO:0000256" key="7">
    <source>
        <dbReference type="ARBA" id="ARBA00022723"/>
    </source>
</evidence>
<dbReference type="InterPro" id="IPR002734">
    <property type="entry name" value="RibDG_C"/>
</dbReference>
<comment type="pathway">
    <text evidence="2 14">Cofactor biosynthesis; riboflavin biosynthesis; 5-amino-6-(D-ribitylamino)uracil from GTP: step 2/4.</text>
</comment>
<dbReference type="RefSeq" id="WP_319952620.1">
    <property type="nucleotide sequence ID" value="NZ_JAXAVX010000001.1"/>
</dbReference>
<keyword evidence="17" id="KW-1185">Reference proteome</keyword>
<evidence type="ECO:0000256" key="5">
    <source>
        <dbReference type="ARBA" id="ARBA00007417"/>
    </source>
</evidence>
<organism evidence="16 17">
    <name type="scientific">Patulibacter brassicae</name>
    <dbReference type="NCBI Taxonomy" id="1705717"/>
    <lineage>
        <taxon>Bacteria</taxon>
        <taxon>Bacillati</taxon>
        <taxon>Actinomycetota</taxon>
        <taxon>Thermoleophilia</taxon>
        <taxon>Solirubrobacterales</taxon>
        <taxon>Patulibacteraceae</taxon>
        <taxon>Patulibacter</taxon>
    </lineage>
</organism>
<dbReference type="NCBIfam" id="TIGR00227">
    <property type="entry name" value="ribD_Cterm"/>
    <property type="match status" value="1"/>
</dbReference>
<evidence type="ECO:0000256" key="11">
    <source>
        <dbReference type="ARBA" id="ARBA00023268"/>
    </source>
</evidence>
<accession>A0ABU4VFA0</accession>
<dbReference type="InterPro" id="IPR011549">
    <property type="entry name" value="RibD_C"/>
</dbReference>
<dbReference type="InterPro" id="IPR024072">
    <property type="entry name" value="DHFR-like_dom_sf"/>
</dbReference>
<evidence type="ECO:0000313" key="16">
    <source>
        <dbReference type="EMBL" id="MDX8150472.1"/>
    </source>
</evidence>
<evidence type="ECO:0000256" key="1">
    <source>
        <dbReference type="ARBA" id="ARBA00002151"/>
    </source>
</evidence>
<dbReference type="EMBL" id="JAXAVX010000001">
    <property type="protein sequence ID" value="MDX8150472.1"/>
    <property type="molecule type" value="Genomic_DNA"/>
</dbReference>
<dbReference type="PROSITE" id="PS51747">
    <property type="entry name" value="CYT_DCMP_DEAMINASES_2"/>
    <property type="match status" value="1"/>
</dbReference>
<evidence type="ECO:0000256" key="12">
    <source>
        <dbReference type="ARBA" id="ARBA00049861"/>
    </source>
</evidence>
<evidence type="ECO:0000256" key="10">
    <source>
        <dbReference type="ARBA" id="ARBA00023002"/>
    </source>
</evidence>
<name>A0ABU4VFA0_9ACTN</name>
<keyword evidence="6 14" id="KW-0686">Riboflavin biosynthesis</keyword>
<keyword evidence="7 14" id="KW-0479">Metal-binding</keyword>
<comment type="catalytic activity">
    <reaction evidence="12 14">
        <text>5-amino-6-(5-phospho-D-ribitylamino)uracil + NADP(+) = 5-amino-6-(5-phospho-D-ribosylamino)uracil + NADPH + H(+)</text>
        <dbReference type="Rhea" id="RHEA:17845"/>
        <dbReference type="ChEBI" id="CHEBI:15378"/>
        <dbReference type="ChEBI" id="CHEBI:57783"/>
        <dbReference type="ChEBI" id="CHEBI:58349"/>
        <dbReference type="ChEBI" id="CHEBI:58421"/>
        <dbReference type="ChEBI" id="CHEBI:58453"/>
        <dbReference type="EC" id="1.1.1.193"/>
    </reaction>
</comment>
<evidence type="ECO:0000256" key="4">
    <source>
        <dbReference type="ARBA" id="ARBA00005259"/>
    </source>
</evidence>
<dbReference type="InterPro" id="IPR016193">
    <property type="entry name" value="Cytidine_deaminase-like"/>
</dbReference>
<dbReference type="Gene3D" id="3.40.430.10">
    <property type="entry name" value="Dihydrofolate Reductase, subunit A"/>
    <property type="match status" value="1"/>
</dbReference>
<evidence type="ECO:0000256" key="9">
    <source>
        <dbReference type="ARBA" id="ARBA00022857"/>
    </source>
</evidence>
<comment type="similarity">
    <text evidence="5 14">In the C-terminal section; belongs to the HTP reductase family.</text>
</comment>
<dbReference type="PROSITE" id="PS00903">
    <property type="entry name" value="CYT_DCMP_DEAMINASES_1"/>
    <property type="match status" value="1"/>
</dbReference>
<comment type="similarity">
    <text evidence="4 14">In the N-terminal section; belongs to the cytidine and deoxycytidylate deaminase family.</text>
</comment>
<keyword evidence="14 16" id="KW-0378">Hydrolase</keyword>
<dbReference type="PIRSF" id="PIRSF006769">
    <property type="entry name" value="RibD"/>
    <property type="match status" value="1"/>
</dbReference>
<keyword evidence="11" id="KW-0511">Multifunctional enzyme</keyword>
<dbReference type="GO" id="GO:0008703">
    <property type="term" value="F:5-amino-6-(5-phosphoribosylamino)uracil reductase activity"/>
    <property type="evidence" value="ECO:0007669"/>
    <property type="project" value="UniProtKB-EC"/>
</dbReference>
<keyword evidence="10 14" id="KW-0560">Oxidoreductase</keyword>
<dbReference type="PANTHER" id="PTHR38011">
    <property type="entry name" value="DIHYDROFOLATE REDUCTASE FAMILY PROTEIN (AFU_ORTHOLOGUE AFUA_8G06820)"/>
    <property type="match status" value="1"/>
</dbReference>
<dbReference type="Gene3D" id="3.40.140.10">
    <property type="entry name" value="Cytidine Deaminase, domain 2"/>
    <property type="match status" value="1"/>
</dbReference>
<dbReference type="GO" id="GO:0008835">
    <property type="term" value="F:diaminohydroxyphosphoribosylaminopyrimidine deaminase activity"/>
    <property type="evidence" value="ECO:0007669"/>
    <property type="project" value="UniProtKB-EC"/>
</dbReference>
<evidence type="ECO:0000256" key="3">
    <source>
        <dbReference type="ARBA" id="ARBA00004910"/>
    </source>
</evidence>
<dbReference type="InterPro" id="IPR002125">
    <property type="entry name" value="CMP_dCMP_dom"/>
</dbReference>
<dbReference type="InterPro" id="IPR016192">
    <property type="entry name" value="APOBEC/CMP_deaminase_Zn-bd"/>
</dbReference>
<protein>
    <recommendedName>
        <fullName evidence="14">Riboflavin biosynthesis protein RibD</fullName>
    </recommendedName>
    <domain>
        <recommendedName>
            <fullName evidence="14">Diaminohydroxyphosphoribosylaminopyrimidine deaminase</fullName>
            <shortName evidence="14">DRAP deaminase</shortName>
            <ecNumber evidence="14">3.5.4.26</ecNumber>
        </recommendedName>
        <alternativeName>
            <fullName evidence="14">Riboflavin-specific deaminase</fullName>
        </alternativeName>
    </domain>
    <domain>
        <recommendedName>
            <fullName evidence="14">5-amino-6-(5-phosphoribosylamino)uracil reductase</fullName>
            <ecNumber evidence="14">1.1.1.193</ecNumber>
        </recommendedName>
        <alternativeName>
            <fullName evidence="14">HTP reductase</fullName>
        </alternativeName>
    </domain>
</protein>
<keyword evidence="8 14" id="KW-0862">Zinc</keyword>
<proteinExistence type="inferred from homology"/>
<comment type="function">
    <text evidence="1 14">Converts 2,5-diamino-6-(ribosylamino)-4(3h)-pyrimidinone 5'-phosphate into 5-amino-6-(ribosylamino)-2,4(1h,3h)-pyrimidinedione 5'-phosphate.</text>
</comment>
<dbReference type="EC" id="1.1.1.193" evidence="14"/>
<evidence type="ECO:0000256" key="13">
    <source>
        <dbReference type="ARBA" id="ARBA00049886"/>
    </source>
</evidence>
<sequence length="374" mass="39208">MAIDARDEALLGRAVELAERGRRRVSPNPLVGAVVARGDRTLGEGWHAAYGEAHAEVAAIRAAAGEALEGSTIYVSLEPCCHTGRTPPCTDAILAAGIGRVVVASDDPSTKAAGRGLGILRDEGVAVDVAVPTSDVAVGARLQNQPFRKHAKTGLPWVMLKTATSLDGRLATQAGDSRWISSGPSRDLAHRWRTEVDAVVVGIGTALADDPQLTARVADAVRQPRRVVFDSEARLPLDGKLVASAAEVPVTVIATRAASRSATDALRASGVEVVIVSGQNEHDRVRAGLAELGQRGVTSLMLEGGAHLAGAFFDAGEIDELRMFVAPLLLGGRSAPPMLGGEGVERIADARRPLEVTREPVGDDLLTIARLKEW</sequence>
<comment type="catalytic activity">
    <reaction evidence="13 14">
        <text>2,5-diamino-6-hydroxy-4-(5-phosphoribosylamino)-pyrimidine + H2O + H(+) = 5-amino-6-(5-phospho-D-ribosylamino)uracil + NH4(+)</text>
        <dbReference type="Rhea" id="RHEA:21868"/>
        <dbReference type="ChEBI" id="CHEBI:15377"/>
        <dbReference type="ChEBI" id="CHEBI:15378"/>
        <dbReference type="ChEBI" id="CHEBI:28938"/>
        <dbReference type="ChEBI" id="CHEBI:58453"/>
        <dbReference type="ChEBI" id="CHEBI:58614"/>
        <dbReference type="EC" id="3.5.4.26"/>
    </reaction>
</comment>
<dbReference type="NCBIfam" id="TIGR00326">
    <property type="entry name" value="eubact_ribD"/>
    <property type="match status" value="1"/>
</dbReference>
<comment type="pathway">
    <text evidence="3 14">Cofactor biosynthesis; riboflavin biosynthesis; 5-amino-6-(D-ribitylamino)uracil from GTP: step 3/4.</text>
</comment>
<evidence type="ECO:0000256" key="6">
    <source>
        <dbReference type="ARBA" id="ARBA00022619"/>
    </source>
</evidence>
<evidence type="ECO:0000256" key="8">
    <source>
        <dbReference type="ARBA" id="ARBA00022833"/>
    </source>
</evidence>
<dbReference type="Pfam" id="PF01872">
    <property type="entry name" value="RibD_C"/>
    <property type="match status" value="1"/>
</dbReference>
<dbReference type="Pfam" id="PF00383">
    <property type="entry name" value="dCMP_cyt_deam_1"/>
    <property type="match status" value="1"/>
</dbReference>
<dbReference type="InterPro" id="IPR004794">
    <property type="entry name" value="Eubact_RibD"/>
</dbReference>
<reference evidence="16 17" key="1">
    <citation type="submission" date="2023-11" db="EMBL/GenBank/DDBJ databases">
        <authorList>
            <person name="Xu M."/>
            <person name="Jiang T."/>
        </authorList>
    </citation>
    <scope>NUCLEOTIDE SEQUENCE [LARGE SCALE GENOMIC DNA]</scope>
    <source>
        <strain evidence="16 17">SD</strain>
    </source>
</reference>
<dbReference type="SUPFAM" id="SSF53927">
    <property type="entry name" value="Cytidine deaminase-like"/>
    <property type="match status" value="1"/>
</dbReference>
<evidence type="ECO:0000256" key="14">
    <source>
        <dbReference type="PIRNR" id="PIRNR006769"/>
    </source>
</evidence>
<comment type="cofactor">
    <cofactor evidence="14">
        <name>Zn(2+)</name>
        <dbReference type="ChEBI" id="CHEBI:29105"/>
    </cofactor>
    <text evidence="14">Binds 1 zinc ion.</text>
</comment>
<dbReference type="EC" id="3.5.4.26" evidence="14"/>
<gene>
    <name evidence="16" type="primary">ribD</name>
    <name evidence="16" type="ORF">SK069_02610</name>
</gene>
<dbReference type="InterPro" id="IPR050765">
    <property type="entry name" value="Riboflavin_Biosynth_HTPR"/>
</dbReference>
<comment type="caution">
    <text evidence="16">The sequence shown here is derived from an EMBL/GenBank/DDBJ whole genome shotgun (WGS) entry which is preliminary data.</text>
</comment>
<evidence type="ECO:0000259" key="15">
    <source>
        <dbReference type="PROSITE" id="PS51747"/>
    </source>
</evidence>
<dbReference type="PANTHER" id="PTHR38011:SF7">
    <property type="entry name" value="2,5-DIAMINO-6-RIBOSYLAMINO-4(3H)-PYRIMIDINONE 5'-PHOSPHATE REDUCTASE"/>
    <property type="match status" value="1"/>
</dbReference>